<reference evidence="1" key="1">
    <citation type="journal article" date="2020" name="Stud. Mycol.">
        <title>101 Dothideomycetes genomes: a test case for predicting lifestyles and emergence of pathogens.</title>
        <authorList>
            <person name="Haridas S."/>
            <person name="Albert R."/>
            <person name="Binder M."/>
            <person name="Bloem J."/>
            <person name="Labutti K."/>
            <person name="Salamov A."/>
            <person name="Andreopoulos B."/>
            <person name="Baker S."/>
            <person name="Barry K."/>
            <person name="Bills G."/>
            <person name="Bluhm B."/>
            <person name="Cannon C."/>
            <person name="Castanera R."/>
            <person name="Culley D."/>
            <person name="Daum C."/>
            <person name="Ezra D."/>
            <person name="Gonzalez J."/>
            <person name="Henrissat B."/>
            <person name="Kuo A."/>
            <person name="Liang C."/>
            <person name="Lipzen A."/>
            <person name="Lutzoni F."/>
            <person name="Magnuson J."/>
            <person name="Mondo S."/>
            <person name="Nolan M."/>
            <person name="Ohm R."/>
            <person name="Pangilinan J."/>
            <person name="Park H.-J."/>
            <person name="Ramirez L."/>
            <person name="Alfaro M."/>
            <person name="Sun H."/>
            <person name="Tritt A."/>
            <person name="Yoshinaga Y."/>
            <person name="Zwiers L.-H."/>
            <person name="Turgeon B."/>
            <person name="Goodwin S."/>
            <person name="Spatafora J."/>
            <person name="Crous P."/>
            <person name="Grigoriev I."/>
        </authorList>
    </citation>
    <scope>NUCLEOTIDE SEQUENCE</scope>
    <source>
        <strain evidence="1">CBS 130266</strain>
    </source>
</reference>
<dbReference type="Proteomes" id="UP000800235">
    <property type="component" value="Unassembled WGS sequence"/>
</dbReference>
<name>A0A9P4TTF0_9PEZI</name>
<sequence>MFGFVVTTISGTVENIRGRAILYQRCLVLLRSYASDLRRTDSWLKEWESSWFERGNRQRARATYEYLWTRYGYEEIRNKMEDINAGFQAAQDMLRCRHASYRDTEWEGTPFRSTLRRPTEPNIVSWNNLLDEWRLPTQQHLETLNDNPKAGMGWKFRFAIYKNTLIKTEVSLLKDLVQQLKERCDQLFWTRFDLIDIHSQTSYYDSGQQAAQVDL</sequence>
<evidence type="ECO:0000313" key="1">
    <source>
        <dbReference type="EMBL" id="KAF2420225.1"/>
    </source>
</evidence>
<dbReference type="EMBL" id="MU007112">
    <property type="protein sequence ID" value="KAF2420225.1"/>
    <property type="molecule type" value="Genomic_DNA"/>
</dbReference>
<protein>
    <submittedName>
        <fullName evidence="1">Uncharacterized protein</fullName>
    </submittedName>
</protein>
<evidence type="ECO:0000313" key="2">
    <source>
        <dbReference type="Proteomes" id="UP000800235"/>
    </source>
</evidence>
<dbReference type="AlphaFoldDB" id="A0A9P4TTF0"/>
<proteinExistence type="predicted"/>
<organism evidence="1 2">
    <name type="scientific">Tothia fuscella</name>
    <dbReference type="NCBI Taxonomy" id="1048955"/>
    <lineage>
        <taxon>Eukaryota</taxon>
        <taxon>Fungi</taxon>
        <taxon>Dikarya</taxon>
        <taxon>Ascomycota</taxon>
        <taxon>Pezizomycotina</taxon>
        <taxon>Dothideomycetes</taxon>
        <taxon>Pleosporomycetidae</taxon>
        <taxon>Venturiales</taxon>
        <taxon>Cylindrosympodiaceae</taxon>
        <taxon>Tothia</taxon>
    </lineage>
</organism>
<accession>A0A9P4TTF0</accession>
<comment type="caution">
    <text evidence="1">The sequence shown here is derived from an EMBL/GenBank/DDBJ whole genome shotgun (WGS) entry which is preliminary data.</text>
</comment>
<gene>
    <name evidence="1" type="ORF">EJ08DRAFT_705626</name>
</gene>
<keyword evidence="2" id="KW-1185">Reference proteome</keyword>